<protein>
    <submittedName>
        <fullName evidence="1">Uncharacterized protein</fullName>
    </submittedName>
</protein>
<gene>
    <name evidence="2" type="ORF">MM415B03018_0010</name>
    <name evidence="1" type="ORF">TM448A00705_0027</name>
    <name evidence="3" type="ORF">TM448B01003_0023</name>
</gene>
<proteinExistence type="predicted"/>
<dbReference type="EMBL" id="MT142697">
    <property type="protein sequence ID" value="QJA87325.1"/>
    <property type="molecule type" value="Genomic_DNA"/>
</dbReference>
<evidence type="ECO:0000313" key="3">
    <source>
        <dbReference type="EMBL" id="QJH97372.1"/>
    </source>
</evidence>
<dbReference type="EMBL" id="MT144050">
    <property type="protein sequence ID" value="QJA47613.1"/>
    <property type="molecule type" value="Genomic_DNA"/>
</dbReference>
<organism evidence="1">
    <name type="scientific">viral metagenome</name>
    <dbReference type="NCBI Taxonomy" id="1070528"/>
    <lineage>
        <taxon>unclassified sequences</taxon>
        <taxon>metagenomes</taxon>
        <taxon>organismal metagenomes</taxon>
    </lineage>
</organism>
<name>A0A6H1ZI65_9ZZZZ</name>
<evidence type="ECO:0000313" key="1">
    <source>
        <dbReference type="EMBL" id="QJA47613.1"/>
    </source>
</evidence>
<dbReference type="EMBL" id="MT144684">
    <property type="protein sequence ID" value="QJH97372.1"/>
    <property type="molecule type" value="Genomic_DNA"/>
</dbReference>
<accession>A0A6H1ZI65</accession>
<reference evidence="1" key="1">
    <citation type="submission" date="2020-03" db="EMBL/GenBank/DDBJ databases">
        <title>The deep terrestrial virosphere.</title>
        <authorList>
            <person name="Holmfeldt K."/>
            <person name="Nilsson E."/>
            <person name="Simone D."/>
            <person name="Lopez-Fernandez M."/>
            <person name="Wu X."/>
            <person name="de Brujin I."/>
            <person name="Lundin D."/>
            <person name="Andersson A."/>
            <person name="Bertilsson S."/>
            <person name="Dopson M."/>
        </authorList>
    </citation>
    <scope>NUCLEOTIDE SEQUENCE</scope>
    <source>
        <strain evidence="2">MM415B03018</strain>
        <strain evidence="1">TM448A00705</strain>
        <strain evidence="3">TM448B01003</strain>
    </source>
</reference>
<evidence type="ECO:0000313" key="2">
    <source>
        <dbReference type="EMBL" id="QJA87325.1"/>
    </source>
</evidence>
<sequence>METSWHSYPKIYNLGHRAIRDLLEDPVVVEEKVDGCPAVDTPILCADEPKDIGPLIHEIHRDLTDECSEEIAAILLKWMLPNVLRGCVGGFPEWYKAQLAERQFED</sequence>
<dbReference type="AlphaFoldDB" id="A0A6H1ZI65"/>